<accession>A0A9D2S2G1</accession>
<dbReference type="EMBL" id="DWYG01000036">
    <property type="protein sequence ID" value="HJB41462.1"/>
    <property type="molecule type" value="Genomic_DNA"/>
</dbReference>
<keyword evidence="2" id="KW-1133">Transmembrane helix</keyword>
<feature type="domain" description="TPM" evidence="4">
    <location>
        <begin position="38"/>
        <end position="161"/>
    </location>
</feature>
<keyword evidence="2" id="KW-0812">Transmembrane</keyword>
<reference evidence="5" key="2">
    <citation type="submission" date="2021-04" db="EMBL/GenBank/DDBJ databases">
        <authorList>
            <person name="Gilroy R."/>
        </authorList>
    </citation>
    <scope>NUCLEOTIDE SEQUENCE</scope>
    <source>
        <strain evidence="5">ChiBcec8-13705</strain>
    </source>
</reference>
<feature type="signal peptide" evidence="3">
    <location>
        <begin position="1"/>
        <end position="28"/>
    </location>
</feature>
<dbReference type="AlphaFoldDB" id="A0A9D2S2G1"/>
<dbReference type="InterPro" id="IPR007621">
    <property type="entry name" value="TPM_dom"/>
</dbReference>
<feature type="chain" id="PRO_5039060384" evidence="3">
    <location>
        <begin position="29"/>
        <end position="322"/>
    </location>
</feature>
<evidence type="ECO:0000313" key="6">
    <source>
        <dbReference type="Proteomes" id="UP000886803"/>
    </source>
</evidence>
<sequence length="322" mass="32895">MKEKVARRAVSLALAGLVAAGCALPALAAPEADPGKAVIDNADVLTADTENYITELDLALQERCGAQIGVYTVDTIGNYTMEGYTRDLANAWGLGDADLDNGIVLVMAIGEDDYRAMCGAGLERQFTVAMLQDVLNENLEPAWQDGDYDTGARDTVRAMADTLCTIYGININLDDPAASASGTVATPARGPSVNWAGVVALVVVIAVVALVLFAPRGPGGPGGPRFIFLGGWGRPWRPRPPRPPRPPRRPPPPPRGPGGYGGFGGPRPGGGFRTGGGSFRGGGAGRMGGRSFGGGSFGGGAGRSGGFRAGGGSFRGGGAGRR</sequence>
<evidence type="ECO:0000313" key="5">
    <source>
        <dbReference type="EMBL" id="HJB41462.1"/>
    </source>
</evidence>
<evidence type="ECO:0000256" key="2">
    <source>
        <dbReference type="SAM" id="Phobius"/>
    </source>
</evidence>
<gene>
    <name evidence="5" type="ORF">H9945_03100</name>
</gene>
<keyword evidence="3" id="KW-0732">Signal</keyword>
<name>A0A9D2S2G1_9FIRM</name>
<proteinExistence type="predicted"/>
<dbReference type="Gene3D" id="3.10.310.50">
    <property type="match status" value="1"/>
</dbReference>
<dbReference type="PANTHER" id="PTHR30373:SF2">
    <property type="entry name" value="UPF0603 PROTEIN YGCG"/>
    <property type="match status" value="1"/>
</dbReference>
<evidence type="ECO:0000259" key="4">
    <source>
        <dbReference type="Pfam" id="PF04536"/>
    </source>
</evidence>
<organism evidence="5 6">
    <name type="scientific">Candidatus Gemmiger avicola</name>
    <dbReference type="NCBI Taxonomy" id="2838605"/>
    <lineage>
        <taxon>Bacteria</taxon>
        <taxon>Bacillati</taxon>
        <taxon>Bacillota</taxon>
        <taxon>Clostridia</taxon>
        <taxon>Eubacteriales</taxon>
        <taxon>Gemmiger</taxon>
    </lineage>
</organism>
<comment type="caution">
    <text evidence="5">The sequence shown here is derived from an EMBL/GenBank/DDBJ whole genome shotgun (WGS) entry which is preliminary data.</text>
</comment>
<keyword evidence="2" id="KW-0472">Membrane</keyword>
<evidence type="ECO:0000256" key="1">
    <source>
        <dbReference type="SAM" id="MobiDB-lite"/>
    </source>
</evidence>
<dbReference type="PANTHER" id="PTHR30373">
    <property type="entry name" value="UPF0603 PROTEIN YGCG"/>
    <property type="match status" value="1"/>
</dbReference>
<feature type="transmembrane region" description="Helical" evidence="2">
    <location>
        <begin position="195"/>
        <end position="215"/>
    </location>
</feature>
<dbReference type="PROSITE" id="PS51257">
    <property type="entry name" value="PROKAR_LIPOPROTEIN"/>
    <property type="match status" value="1"/>
</dbReference>
<feature type="compositionally biased region" description="Gly residues" evidence="1">
    <location>
        <begin position="257"/>
        <end position="322"/>
    </location>
</feature>
<evidence type="ECO:0000256" key="3">
    <source>
        <dbReference type="SAM" id="SignalP"/>
    </source>
</evidence>
<dbReference type="Pfam" id="PF04536">
    <property type="entry name" value="TPM_phosphatase"/>
    <property type="match status" value="1"/>
</dbReference>
<reference evidence="5" key="1">
    <citation type="journal article" date="2021" name="PeerJ">
        <title>Extensive microbial diversity within the chicken gut microbiome revealed by metagenomics and culture.</title>
        <authorList>
            <person name="Gilroy R."/>
            <person name="Ravi A."/>
            <person name="Getino M."/>
            <person name="Pursley I."/>
            <person name="Horton D.L."/>
            <person name="Alikhan N.F."/>
            <person name="Baker D."/>
            <person name="Gharbi K."/>
            <person name="Hall N."/>
            <person name="Watson M."/>
            <person name="Adriaenssens E.M."/>
            <person name="Foster-Nyarko E."/>
            <person name="Jarju S."/>
            <person name="Secka A."/>
            <person name="Antonio M."/>
            <person name="Oren A."/>
            <person name="Chaudhuri R.R."/>
            <person name="La Ragione R."/>
            <person name="Hildebrand F."/>
            <person name="Pallen M.J."/>
        </authorList>
    </citation>
    <scope>NUCLEOTIDE SEQUENCE</scope>
    <source>
        <strain evidence="5">ChiBcec8-13705</strain>
    </source>
</reference>
<feature type="region of interest" description="Disordered" evidence="1">
    <location>
        <begin position="233"/>
        <end position="322"/>
    </location>
</feature>
<feature type="compositionally biased region" description="Basic residues" evidence="1">
    <location>
        <begin position="236"/>
        <end position="248"/>
    </location>
</feature>
<dbReference type="Proteomes" id="UP000886803">
    <property type="component" value="Unassembled WGS sequence"/>
</dbReference>
<protein>
    <submittedName>
        <fullName evidence="5">TPM domain-containing protein</fullName>
    </submittedName>
</protein>